<keyword evidence="6 7" id="KW-0472">Membrane</keyword>
<feature type="domain" description="ABC transmembrane type-1" evidence="9">
    <location>
        <begin position="1"/>
        <end position="203"/>
    </location>
</feature>
<dbReference type="InterPro" id="IPR011527">
    <property type="entry name" value="ABC1_TM_dom"/>
</dbReference>
<evidence type="ECO:0000256" key="6">
    <source>
        <dbReference type="ARBA" id="ARBA00023136"/>
    </source>
</evidence>
<proteinExistence type="predicted"/>
<dbReference type="GO" id="GO:0016887">
    <property type="term" value="F:ATP hydrolysis activity"/>
    <property type="evidence" value="ECO:0007669"/>
    <property type="project" value="InterPro"/>
</dbReference>
<dbReference type="Pfam" id="PF00005">
    <property type="entry name" value="ABC_tran"/>
    <property type="match status" value="1"/>
</dbReference>
<keyword evidence="11" id="KW-1185">Reference proteome</keyword>
<dbReference type="Gene3D" id="3.40.50.300">
    <property type="entry name" value="P-loop containing nucleotide triphosphate hydrolases"/>
    <property type="match status" value="1"/>
</dbReference>
<name>A0A1V4IBH3_9CLOT</name>
<feature type="domain" description="ABC transporter" evidence="8">
    <location>
        <begin position="237"/>
        <end position="445"/>
    </location>
</feature>
<organism evidence="10 11">
    <name type="scientific">Clostridium oryzae</name>
    <dbReference type="NCBI Taxonomy" id="1450648"/>
    <lineage>
        <taxon>Bacteria</taxon>
        <taxon>Bacillati</taxon>
        <taxon>Bacillota</taxon>
        <taxon>Clostridia</taxon>
        <taxon>Eubacteriales</taxon>
        <taxon>Clostridiaceae</taxon>
        <taxon>Clostridium</taxon>
    </lineage>
</organism>
<accession>A0A1V4IBH3</accession>
<evidence type="ECO:0000256" key="2">
    <source>
        <dbReference type="ARBA" id="ARBA00022692"/>
    </source>
</evidence>
<dbReference type="SMART" id="SM00382">
    <property type="entry name" value="AAA"/>
    <property type="match status" value="1"/>
</dbReference>
<dbReference type="GO" id="GO:0005524">
    <property type="term" value="F:ATP binding"/>
    <property type="evidence" value="ECO:0007669"/>
    <property type="project" value="UniProtKB-KW"/>
</dbReference>
<dbReference type="Proteomes" id="UP000190080">
    <property type="component" value="Unassembled WGS sequence"/>
</dbReference>
<gene>
    <name evidence="10" type="ORF">CLORY_41750</name>
</gene>
<feature type="transmembrane region" description="Helical" evidence="7">
    <location>
        <begin position="152"/>
        <end position="170"/>
    </location>
</feature>
<dbReference type="InterPro" id="IPR036640">
    <property type="entry name" value="ABC1_TM_sf"/>
</dbReference>
<dbReference type="PANTHER" id="PTHR43394">
    <property type="entry name" value="ATP-DEPENDENT PERMEASE MDL1, MITOCHONDRIAL"/>
    <property type="match status" value="1"/>
</dbReference>
<dbReference type="GO" id="GO:0015421">
    <property type="term" value="F:ABC-type oligopeptide transporter activity"/>
    <property type="evidence" value="ECO:0007669"/>
    <property type="project" value="TreeGrafter"/>
</dbReference>
<evidence type="ECO:0000256" key="1">
    <source>
        <dbReference type="ARBA" id="ARBA00004651"/>
    </source>
</evidence>
<dbReference type="SUPFAM" id="SSF52540">
    <property type="entry name" value="P-loop containing nucleoside triphosphate hydrolases"/>
    <property type="match status" value="1"/>
</dbReference>
<dbReference type="GO" id="GO:0005886">
    <property type="term" value="C:plasma membrane"/>
    <property type="evidence" value="ECO:0007669"/>
    <property type="project" value="UniProtKB-SubCell"/>
</dbReference>
<evidence type="ECO:0000259" key="8">
    <source>
        <dbReference type="PROSITE" id="PS50893"/>
    </source>
</evidence>
<dbReference type="Pfam" id="PF00664">
    <property type="entry name" value="ABC_membrane"/>
    <property type="match status" value="1"/>
</dbReference>
<evidence type="ECO:0000313" key="10">
    <source>
        <dbReference type="EMBL" id="OPJ57352.1"/>
    </source>
</evidence>
<evidence type="ECO:0000313" key="11">
    <source>
        <dbReference type="Proteomes" id="UP000190080"/>
    </source>
</evidence>
<keyword evidence="5 7" id="KW-1133">Transmembrane helix</keyword>
<dbReference type="Gene3D" id="1.20.1560.10">
    <property type="entry name" value="ABC transporter type 1, transmembrane domain"/>
    <property type="match status" value="1"/>
</dbReference>
<dbReference type="EMBL" id="MZGV01000088">
    <property type="protein sequence ID" value="OPJ57352.1"/>
    <property type="molecule type" value="Genomic_DNA"/>
</dbReference>
<comment type="subcellular location">
    <subcellularLocation>
        <location evidence="1">Cell membrane</location>
        <topology evidence="1">Multi-pass membrane protein</topology>
    </subcellularLocation>
</comment>
<dbReference type="InterPro" id="IPR003593">
    <property type="entry name" value="AAA+_ATPase"/>
</dbReference>
<dbReference type="PROSITE" id="PS00211">
    <property type="entry name" value="ABC_TRANSPORTER_1"/>
    <property type="match status" value="1"/>
</dbReference>
<protein>
    <submittedName>
        <fullName evidence="10">Putative ABC transporter ATP-binding protein</fullName>
    </submittedName>
</protein>
<dbReference type="SUPFAM" id="SSF90123">
    <property type="entry name" value="ABC transporter transmembrane region"/>
    <property type="match status" value="1"/>
</dbReference>
<reference evidence="10 11" key="1">
    <citation type="submission" date="2017-03" db="EMBL/GenBank/DDBJ databases">
        <title>Genome sequence of Clostridium oryzae DSM 28571.</title>
        <authorList>
            <person name="Poehlein A."/>
            <person name="Daniel R."/>
        </authorList>
    </citation>
    <scope>NUCLEOTIDE SEQUENCE [LARGE SCALE GENOMIC DNA]</scope>
    <source>
        <strain evidence="10 11">DSM 28571</strain>
    </source>
</reference>
<dbReference type="PROSITE" id="PS50893">
    <property type="entry name" value="ABC_TRANSPORTER_2"/>
    <property type="match status" value="1"/>
</dbReference>
<keyword evidence="4 10" id="KW-0067">ATP-binding</keyword>
<dbReference type="InterPro" id="IPR039421">
    <property type="entry name" value="Type_1_exporter"/>
</dbReference>
<evidence type="ECO:0000259" key="9">
    <source>
        <dbReference type="PROSITE" id="PS50929"/>
    </source>
</evidence>
<dbReference type="AlphaFoldDB" id="A0A1V4IBH3"/>
<feature type="transmembrane region" description="Helical" evidence="7">
    <location>
        <begin position="38"/>
        <end position="58"/>
    </location>
</feature>
<evidence type="ECO:0000256" key="5">
    <source>
        <dbReference type="ARBA" id="ARBA00022989"/>
    </source>
</evidence>
<feature type="transmembrane region" description="Helical" evidence="7">
    <location>
        <begin position="64"/>
        <end position="81"/>
    </location>
</feature>
<dbReference type="RefSeq" id="WP_242954476.1">
    <property type="nucleotide sequence ID" value="NZ_MZGV01000088.1"/>
</dbReference>
<sequence>MDKVIDLPMEYLSNTEKGYVQSRISECSSIGSIFSPSVIGIFFSVIDSMLALVTMFAINYKLSIVILTLAPIFFLSSKASANEFMKSTLDMMESTAMLNGECFEIINGIEDIKVLNGKKSHLLRFKNKLEALIKYSTKQSKSMLLFMENIELVDNFGSVLVLLVAGILILKGQFTIGMYTSFSLYINKIFGATQNLATLGTAIKPVCLGIERVYELLDMEDENSSKNESIKGHIDAITFENVSFNYRNNTKNVLDSLSFKVCKGEKVLIKGENGAGKSTLIKLIMGLYTPTSGKLIFNDLDLILVNNKSIREKISIVSQNIFLFRGTVLDNILYGQTQKQREDVKKLIKELNFDDYINKLPKGLDSEISQNTNGLSGGQAQVIAFIRAMLSNRDVIILDEPIANVDVQARKLILNILKNRKFDGIILIVSHIMEGMEFISKIIEL</sequence>
<dbReference type="PANTHER" id="PTHR43394:SF1">
    <property type="entry name" value="ATP-BINDING CASSETTE SUB-FAMILY B MEMBER 10, MITOCHONDRIAL"/>
    <property type="match status" value="1"/>
</dbReference>
<keyword evidence="3" id="KW-0547">Nucleotide-binding</keyword>
<evidence type="ECO:0000256" key="7">
    <source>
        <dbReference type="SAM" id="Phobius"/>
    </source>
</evidence>
<comment type="caution">
    <text evidence="10">The sequence shown here is derived from an EMBL/GenBank/DDBJ whole genome shotgun (WGS) entry which is preliminary data.</text>
</comment>
<dbReference type="InterPro" id="IPR003439">
    <property type="entry name" value="ABC_transporter-like_ATP-bd"/>
</dbReference>
<dbReference type="PROSITE" id="PS50929">
    <property type="entry name" value="ABC_TM1F"/>
    <property type="match status" value="1"/>
</dbReference>
<evidence type="ECO:0000256" key="3">
    <source>
        <dbReference type="ARBA" id="ARBA00022741"/>
    </source>
</evidence>
<keyword evidence="2 7" id="KW-0812">Transmembrane</keyword>
<dbReference type="InterPro" id="IPR017871">
    <property type="entry name" value="ABC_transporter-like_CS"/>
</dbReference>
<dbReference type="InterPro" id="IPR027417">
    <property type="entry name" value="P-loop_NTPase"/>
</dbReference>
<dbReference type="STRING" id="1450648.CLORY_41750"/>
<evidence type="ECO:0000256" key="4">
    <source>
        <dbReference type="ARBA" id="ARBA00022840"/>
    </source>
</evidence>
<dbReference type="CDD" id="cd07346">
    <property type="entry name" value="ABC_6TM_exporters"/>
    <property type="match status" value="1"/>
</dbReference>